<protein>
    <submittedName>
        <fullName evidence="1">Uncharacterized protein</fullName>
    </submittedName>
</protein>
<dbReference type="Proteomes" id="UP000002872">
    <property type="component" value="Unassembled WGS sequence"/>
</dbReference>
<dbReference type="OrthoDB" id="2188929at2759"/>
<evidence type="ECO:0000313" key="1">
    <source>
        <dbReference type="EMBL" id="EIJ88031.1"/>
    </source>
</evidence>
<dbReference type="VEuPathDB" id="MicrosporidiaDB:NEQG_01475"/>
<gene>
    <name evidence="1" type="ORF">NEQG_01475</name>
</gene>
<proteinExistence type="predicted"/>
<reference evidence="1" key="1">
    <citation type="submission" date="2011-01" db="EMBL/GenBank/DDBJ databases">
        <title>The Genome Sequence of Nematocida parisii strain ERTm3.</title>
        <authorList>
            <consortium name="The Broad Institute Genome Sequencing Platform"/>
            <consortium name="The Broad Institute Genome Sequencing Center for Infectious Disease"/>
            <person name="Cuomo C."/>
            <person name="Troemel E."/>
            <person name="Young S.K."/>
            <person name="Zeng Q."/>
            <person name="Gargeya S."/>
            <person name="Fitzgerald M."/>
            <person name="Haas B."/>
            <person name="Abouelleil A."/>
            <person name="Alvarado L."/>
            <person name="Arachchi H.M."/>
            <person name="Berlin A."/>
            <person name="Chapman S.B."/>
            <person name="Gearin G."/>
            <person name="Goldberg J."/>
            <person name="Griggs A."/>
            <person name="Gujja S."/>
            <person name="Hansen M."/>
            <person name="Heiman D."/>
            <person name="Howarth C."/>
            <person name="Larimer J."/>
            <person name="Lui A."/>
            <person name="MacDonald P.J.P."/>
            <person name="McCowen C."/>
            <person name="Montmayeur A."/>
            <person name="Murphy C."/>
            <person name="Neiman D."/>
            <person name="Pearson M."/>
            <person name="Priest M."/>
            <person name="Roberts A."/>
            <person name="Saif S."/>
            <person name="Shea T."/>
            <person name="Sisk P."/>
            <person name="Stolte C."/>
            <person name="Sykes S."/>
            <person name="Wortman J."/>
            <person name="Nusbaum C."/>
            <person name="Birren B."/>
        </authorList>
    </citation>
    <scope>NUCLEOTIDE SEQUENCE</scope>
    <source>
        <strain evidence="1">ERTm3</strain>
    </source>
</reference>
<name>I3EFN4_NEMP3</name>
<accession>I3EFN4</accession>
<evidence type="ECO:0000313" key="2">
    <source>
        <dbReference type="Proteomes" id="UP000002872"/>
    </source>
</evidence>
<dbReference type="InParanoid" id="I3EFN4"/>
<organism evidence="1 2">
    <name type="scientific">Nematocida parisii (strain ERTm3)</name>
    <name type="common">Nematode killer fungus</name>
    <dbReference type="NCBI Taxonomy" id="935791"/>
    <lineage>
        <taxon>Eukaryota</taxon>
        <taxon>Fungi</taxon>
        <taxon>Fungi incertae sedis</taxon>
        <taxon>Microsporidia</taxon>
        <taxon>Nematocida</taxon>
    </lineage>
</organism>
<dbReference type="HOGENOM" id="CLU_098357_0_0_1"/>
<sequence length="190" mass="22271">MCFTYETHIRMEADRHAMVNKWHGLFILSIPYAIARVVLLDDIDAPEKHGNVTIDSTNNKLDHISRKVRMKTSLTSSNIPYQKETTSRYIAFAPPRNGRDTHPYYKRETLPRPGAYSVEKDTSIKVEPIYQHNKHLNTTIDRRIEDLLSEIQKTKKEQDIYMHTQEDLNEKQATWNKLISEKKQLHSPLV</sequence>
<keyword evidence="2" id="KW-1185">Reference proteome</keyword>
<dbReference type="EMBL" id="GL870879">
    <property type="protein sequence ID" value="EIJ88031.1"/>
    <property type="molecule type" value="Genomic_DNA"/>
</dbReference>
<dbReference type="AlphaFoldDB" id="I3EFN4"/>